<reference evidence="2 3" key="1">
    <citation type="submission" date="2020-07" db="EMBL/GenBank/DDBJ databases">
        <title>Sequencing the genomes of 1000 actinobacteria strains.</title>
        <authorList>
            <person name="Klenk H.-P."/>
        </authorList>
    </citation>
    <scope>NUCLEOTIDE SEQUENCE [LARGE SCALE GENOMIC DNA]</scope>
    <source>
        <strain evidence="2 3">DSM 26341</strain>
    </source>
</reference>
<evidence type="ECO:0000313" key="3">
    <source>
        <dbReference type="Proteomes" id="UP000539111"/>
    </source>
</evidence>
<dbReference type="Proteomes" id="UP000539111">
    <property type="component" value="Unassembled WGS sequence"/>
</dbReference>
<sequence>MDRIAENMSPFGSDEIAPILDVERGDGAEESVSRDP</sequence>
<organism evidence="2 3">
    <name type="scientific">Spelaeicoccus albus</name>
    <dbReference type="NCBI Taxonomy" id="1280376"/>
    <lineage>
        <taxon>Bacteria</taxon>
        <taxon>Bacillati</taxon>
        <taxon>Actinomycetota</taxon>
        <taxon>Actinomycetes</taxon>
        <taxon>Micrococcales</taxon>
        <taxon>Brevibacteriaceae</taxon>
        <taxon>Spelaeicoccus</taxon>
    </lineage>
</organism>
<name>A0A7Z0ACP1_9MICO</name>
<accession>A0A7Z0ACP1</accession>
<gene>
    <name evidence="2" type="ORF">BJY26_001152</name>
</gene>
<feature type="compositionally biased region" description="Basic and acidic residues" evidence="1">
    <location>
        <begin position="21"/>
        <end position="36"/>
    </location>
</feature>
<dbReference type="AlphaFoldDB" id="A0A7Z0ACP1"/>
<proteinExistence type="predicted"/>
<evidence type="ECO:0000313" key="2">
    <source>
        <dbReference type="EMBL" id="NYI66846.1"/>
    </source>
</evidence>
<dbReference type="EMBL" id="JACBZP010000001">
    <property type="protein sequence ID" value="NYI66846.1"/>
    <property type="molecule type" value="Genomic_DNA"/>
</dbReference>
<feature type="region of interest" description="Disordered" evidence="1">
    <location>
        <begin position="1"/>
        <end position="36"/>
    </location>
</feature>
<evidence type="ECO:0000256" key="1">
    <source>
        <dbReference type="SAM" id="MobiDB-lite"/>
    </source>
</evidence>
<comment type="caution">
    <text evidence="2">The sequence shown here is derived from an EMBL/GenBank/DDBJ whole genome shotgun (WGS) entry which is preliminary data.</text>
</comment>
<keyword evidence="3" id="KW-1185">Reference proteome</keyword>
<protein>
    <submittedName>
        <fullName evidence="2">Uncharacterized protein</fullName>
    </submittedName>
</protein>